<dbReference type="Gene3D" id="3.30.559.10">
    <property type="entry name" value="Chloramphenicol acetyltransferase-like domain"/>
    <property type="match status" value="3"/>
</dbReference>
<dbReference type="InterPro" id="IPR023213">
    <property type="entry name" value="CAT-like_dom_sf"/>
</dbReference>
<dbReference type="FunFam" id="1.10.1200.10:FF:000005">
    <property type="entry name" value="Nonribosomal peptide synthetase 1"/>
    <property type="match status" value="1"/>
</dbReference>
<dbReference type="InterPro" id="IPR025110">
    <property type="entry name" value="AMP-bd_C"/>
</dbReference>
<gene>
    <name evidence="5" type="ORF">JMN32_23675</name>
</gene>
<dbReference type="InterPro" id="IPR042099">
    <property type="entry name" value="ANL_N_sf"/>
</dbReference>
<dbReference type="SUPFAM" id="SSF56801">
    <property type="entry name" value="Acetyl-CoA synthetase-like"/>
    <property type="match status" value="3"/>
</dbReference>
<evidence type="ECO:0000256" key="2">
    <source>
        <dbReference type="ARBA" id="ARBA00022450"/>
    </source>
</evidence>
<feature type="domain" description="Carrier" evidence="4">
    <location>
        <begin position="1052"/>
        <end position="1129"/>
    </location>
</feature>
<dbReference type="InterPro" id="IPR020806">
    <property type="entry name" value="PKS_PP-bd"/>
</dbReference>
<dbReference type="InterPro" id="IPR001242">
    <property type="entry name" value="Condensation_dom"/>
</dbReference>
<dbReference type="PANTHER" id="PTHR45527">
    <property type="entry name" value="NONRIBOSOMAL PEPTIDE SYNTHETASE"/>
    <property type="match status" value="1"/>
</dbReference>
<dbReference type="GO" id="GO:0005737">
    <property type="term" value="C:cytoplasm"/>
    <property type="evidence" value="ECO:0007669"/>
    <property type="project" value="TreeGrafter"/>
</dbReference>
<dbReference type="Gene3D" id="3.40.50.12780">
    <property type="entry name" value="N-terminal domain of ligase-like"/>
    <property type="match status" value="1"/>
</dbReference>
<proteinExistence type="predicted"/>
<sequence length="3232" mass="366880">MSEFNFSTVIDILREANELGVKILYENDELSIKVPKGEKLNESFIQRLKAEQSLLKRYFQEYTTEKPVPEITEIINSGGYNPSQAPLSFAQERIWFIDQLEGSSQYHVSSVFKLNGKVSYEYLEKSFKVLLDRQRALRTYLIINDETAYQATQPSDTWSINLHQGQQFDEQKLKQEIERLKKQPFDLTRDFMLRVDLLERTGSEVFLIMTVHHIACDGMSMAILFREFQEIYNAMVLNKTVRLPELTVQYADYAFWQRKTFDEGYFDKKIAYWKRQLSESKPLNLPLDFDRTKAALNPKGESYQFELDKETTDKVKNLIATHQGVTLFSFLLAAYNVVLARWSRQSDVIVGSPVVNRQREGLQNVVGLFLNTLALRNKPGYDKPFMQFLHEVRDNTVEAFQNQDYQFENLLGQLNIKRDLNRNPLFDVFFNLINFKQDTYGHLEGIEINSYQDNDLLTAKFDLNLYAREYEGKLYLNCVYNGGLFKRETIEYVFSQYALLVNQIVSSPETHIGEFNIFSQSTLPDVTNSVQVKKSFDPFEEEEINQTIHGRFSEIAGKYGHHIAICTEEDTISYKELDRLSHQLADGLVQDDQVPAALLFDHGASMIVGMLGVLKAGRPYVPIDTSYPVDRIIEILDDSKADTIVTEHGNEALAQEVISQVGRSLRMISLDKLPAPISSYAQDVEVKPTDLAYILYTSGSTGKPKGVMQSHRNALHFCRTYTNALHISHDDKLTGLSNYCSDASKMSIYGALLNGATLFPFDIRNDDFSRFGELIDKHGITIYHSTPSVYRFFTDTLKEKPSCLSLRLVVLGGEPVLVEDVERYKSHFSDSCLMINGLGPTESTLALQYFIDKNTKTGKGYVPVGYPVAHTRVDIRRPDLELTDVYEEGELVFHSKYLALGYWGDREKTAKAFLESGGKSAVRSYRSGDMGRVLPDGTIEFIGRADNQVKLRGYRVELGEVENAIAQISGVEKCSVTLKNLHGEPHLVAYHVSKSDITSDQIRNNLAKRLPGYMIPTAYVSMSDIPLNANGKLDRSKLPEPESAIESERYVAPAGETELKLLEIWSELLRQDANLISAESDFFDLGGHSLLATRVVSAIRKTLSIKVPIGDVFEYPKLNDLAKHLRSLEKGDTDEVRVAQKIDGPVPLSFAQERLWFIDRLQGSLDYHMPWVFHVKGQLDTDVLQKAFVSIIERHDVLRTVIKEEEGIGYQHFKDAADWSINKVDEFELHGQDKDAYINSLIKTPFDLSKDYMLKVTLIRSSEQNHMLLLLLHHIAFDGWSISIMVNELVEIYNSLKKGQKPKLKPLQCTYAHYALWQRSYLSGDNLKAKIGYWKSKLEDVSTLHLPTDFERSRHHGAIGAVASKKLPLQILKGLNKLSKQHDATLFMSLLAVFKVLLYKYTNQTDICIGTPIAGRLQQEFEGLIGFFVNTLPLRTQIAEEHSFSEFLQQVRRTTLEAYENQEVPFEKIVDALEVERDVNQNAIFQVMFSLQNTPQAEAITLEGLTLERAGTDRSRAKFDLNLVVNEGDDGIQLGMVYRKDLFREDTINQLLNHYEKLLYDIVTECNTPVRQAELLSDEEISNLISGFNNTDASVDYETVVEAFKLTATHEPQSIAVIDNDKHTITYQQLDERSDQVAHYLAESGLKQESVVAVYLEKSIDMIVAILGVIKSGCVYLPLSSKYPKQRIQYILQDSGAVGIISNKKSTKGGGIDGTKVIILDEMVSPMDTEVSMLGNAKIRSEQPVYITYTSGSTGQPKGVMVEHGSLSNYISNQIKYYGLENQERILQFSDPTFDASIEQIFIALTSGAALVLLPEEDRLNSLKFKSFLRKNSITHLHTTPSYLKTISPDSYDSLRRVVVGGEICEYDLAKAWSRHCRFINKYGPTETTITVCAYEFKADLSPRLKSVPIGKPVPNTQFYVLDERMELVPVGVAGQLYVGGAQLSRGYLNRDKLMNEEKFVPNPFDKTKSSRLYATGDIVKWLPDGNLLFVGRDDDQVKVRGLRIELGEIEYHLGQHTQVEHSKVLITEHHGEKIITAFYVSGSELMPVDIRSFLLERLPAYMLPSNYVHLSQMPLTQTGKVDKKELISASSVNTEGHQQPMDDLERQLVAIWAEVLKIDGKAISTDQSFFELGGHSLKMMVMVNAIQKFLQVEVPLAEIFKRQDIRGISQYIRESDSTIHKPIPVLGKKPHYRLSSAQQRMYFLQQFDKSAVTYNMPQMYRLQGDLDRARMEYVFQSLISRHDAFRTSFVEVDEEIVQQVHDSVDLNIKYQTCLHDEAIGAIKSFVRPFDLSECSLLRAGLVSFTDRDNEHLLMVDIHHIVSDGISQKILLRDFVSLYNGEDLPEVKLTYKDYAEWRQQEEQKVALTAQQEFWLNVFSDEVPVLELPADHQRPKYKSSRGGVVGFNLSEEATHKLRQISQLEGSTMFMTLLSMYSVLLSKLSNQEDLVIGTPVAGREHTDIEQVVGLFVNTLPLRSFPKRELTYRDFLSEMRDQVVAYFDNQYYPYEELVDKLRIERDPGRNPLFEVMFSYQSFEQTEVEMSDIKIGQFRAGNPLAKFDLNLSATESDDQIHLNFIYNADLFEEDTVGRFAKYMENIIDVICHNPEIRLGNIDFMEQVEQDQLLNEFSGIQQKPVTKLTFNNVLEAFSASVLQAPDNMALVYDNARMTYRQLDERSSQVAHILSHLGIEPGTIVPICHEKNMDMIVAMLGVLKAGCAYLPISPMYPASRIEYIITDVQAKHVIGDSNLANFEGSGIEIIQMNNLADPSALADLKGVEISASQPAYVLYTSGSTGQPKGVVIAHDSLNKFIESQVKAYPLEEGEKVLQFSDFTFDASVEQIFMALTTGATLVLLPDQYRLDHELFESYLQSNEITHMHTTPSFLKTITPGVHGSLRRVVVGGEVCDYHLAEEWSRHCRFFNTYGPTEATVTVSMFEFKRGDNQELKSVPIGKPVANAQLYILNDDLKPVPVGVTGELYIGGEQLAVGYLNNETLTREKFITNTLAMQGDRLYRTGDVTKWLPDGNIMFMGRNDDQVKIRGLRIELGEIEHCLGGHSDIINTKVILTDHHGEKVLVAYYTARQEVSTAEIRDFLLASLPGYMLPSYYVYLEEMPLTQTGKIDKKALPHPEFAISGYIEEPSNHIEETLVTIWSGLLGLPENKISVTRSFFELGGHSLLATMMVNKVYRELKVHVPVREIFNKQTIKDLSDYIITANQIEIHSESQDDIIEFTL</sequence>
<dbReference type="Gene3D" id="3.30.559.30">
    <property type="entry name" value="Nonribosomal peptide synthetase, condensation domain"/>
    <property type="match status" value="3"/>
</dbReference>
<dbReference type="NCBIfam" id="TIGR01733">
    <property type="entry name" value="AA-adenyl-dom"/>
    <property type="match status" value="3"/>
</dbReference>
<dbReference type="SMART" id="SM00823">
    <property type="entry name" value="PKS_PP"/>
    <property type="match status" value="3"/>
</dbReference>
<organism evidence="5 6">
    <name type="scientific">Fulvivirga marina</name>
    <dbReference type="NCBI Taxonomy" id="2494733"/>
    <lineage>
        <taxon>Bacteria</taxon>
        <taxon>Pseudomonadati</taxon>
        <taxon>Bacteroidota</taxon>
        <taxon>Cytophagia</taxon>
        <taxon>Cytophagales</taxon>
        <taxon>Fulvivirgaceae</taxon>
        <taxon>Fulvivirga</taxon>
    </lineage>
</organism>
<evidence type="ECO:0000313" key="5">
    <source>
        <dbReference type="EMBL" id="MBL6449331.1"/>
    </source>
</evidence>
<dbReference type="InterPro" id="IPR009081">
    <property type="entry name" value="PP-bd_ACP"/>
</dbReference>
<dbReference type="GO" id="GO:0044550">
    <property type="term" value="P:secondary metabolite biosynthetic process"/>
    <property type="evidence" value="ECO:0007669"/>
    <property type="project" value="TreeGrafter"/>
</dbReference>
<dbReference type="InterPro" id="IPR000873">
    <property type="entry name" value="AMP-dep_synth/lig_dom"/>
</dbReference>
<dbReference type="Gene3D" id="3.40.50.980">
    <property type="match status" value="4"/>
</dbReference>
<dbReference type="Gene3D" id="1.10.1200.10">
    <property type="entry name" value="ACP-like"/>
    <property type="match status" value="3"/>
</dbReference>
<accession>A0A937G313</accession>
<comment type="caution">
    <text evidence="5">The sequence shown here is derived from an EMBL/GenBank/DDBJ whole genome shotgun (WGS) entry which is preliminary data.</text>
</comment>
<dbReference type="PROSITE" id="PS50075">
    <property type="entry name" value="CARRIER"/>
    <property type="match status" value="3"/>
</dbReference>
<evidence type="ECO:0000256" key="3">
    <source>
        <dbReference type="ARBA" id="ARBA00022553"/>
    </source>
</evidence>
<feature type="domain" description="Carrier" evidence="4">
    <location>
        <begin position="3138"/>
        <end position="3215"/>
    </location>
</feature>
<dbReference type="GO" id="GO:0031177">
    <property type="term" value="F:phosphopantetheine binding"/>
    <property type="evidence" value="ECO:0007669"/>
    <property type="project" value="InterPro"/>
</dbReference>
<evidence type="ECO:0000313" key="6">
    <source>
        <dbReference type="Proteomes" id="UP000614216"/>
    </source>
</evidence>
<protein>
    <submittedName>
        <fullName evidence="5">Amino acid adenylation domain-containing protein</fullName>
    </submittedName>
</protein>
<reference evidence="5" key="1">
    <citation type="submission" date="2021-01" db="EMBL/GenBank/DDBJ databases">
        <title>Fulvivirga kasyanovii gen. nov., sp nov., a novel member of the phylum Bacteroidetes isolated from seawater in a mussel farm.</title>
        <authorList>
            <person name="Zhao L.-H."/>
            <person name="Wang Z.-J."/>
        </authorList>
    </citation>
    <scope>NUCLEOTIDE SEQUENCE</scope>
    <source>
        <strain evidence="5">29W222</strain>
    </source>
</reference>
<dbReference type="PANTHER" id="PTHR45527:SF1">
    <property type="entry name" value="FATTY ACID SYNTHASE"/>
    <property type="match status" value="1"/>
</dbReference>
<dbReference type="NCBIfam" id="NF003417">
    <property type="entry name" value="PRK04813.1"/>
    <property type="match status" value="3"/>
</dbReference>
<comment type="cofactor">
    <cofactor evidence="1">
        <name>pantetheine 4'-phosphate</name>
        <dbReference type="ChEBI" id="CHEBI:47942"/>
    </cofactor>
</comment>
<keyword evidence="6" id="KW-1185">Reference proteome</keyword>
<dbReference type="Pfam" id="PF13193">
    <property type="entry name" value="AMP-binding_C"/>
    <property type="match status" value="1"/>
</dbReference>
<dbReference type="Proteomes" id="UP000614216">
    <property type="component" value="Unassembled WGS sequence"/>
</dbReference>
<dbReference type="InterPro" id="IPR045851">
    <property type="entry name" value="AMP-bd_C_sf"/>
</dbReference>
<dbReference type="InterPro" id="IPR036736">
    <property type="entry name" value="ACP-like_sf"/>
</dbReference>
<dbReference type="Gene3D" id="2.30.38.10">
    <property type="entry name" value="Luciferase, Domain 3"/>
    <property type="match status" value="2"/>
</dbReference>
<dbReference type="InterPro" id="IPR020845">
    <property type="entry name" value="AMP-binding_CS"/>
</dbReference>
<dbReference type="Pfam" id="PF00668">
    <property type="entry name" value="Condensation"/>
    <property type="match status" value="3"/>
</dbReference>
<dbReference type="GO" id="GO:0043041">
    <property type="term" value="P:amino acid activation for nonribosomal peptide biosynthetic process"/>
    <property type="evidence" value="ECO:0007669"/>
    <property type="project" value="TreeGrafter"/>
</dbReference>
<dbReference type="PROSITE" id="PS00455">
    <property type="entry name" value="AMP_BINDING"/>
    <property type="match status" value="3"/>
</dbReference>
<dbReference type="InterPro" id="IPR006162">
    <property type="entry name" value="Ppantetheine_attach_site"/>
</dbReference>
<dbReference type="SUPFAM" id="SSF47336">
    <property type="entry name" value="ACP-like"/>
    <property type="match status" value="3"/>
</dbReference>
<evidence type="ECO:0000259" key="4">
    <source>
        <dbReference type="PROSITE" id="PS50075"/>
    </source>
</evidence>
<dbReference type="Pfam" id="PF00550">
    <property type="entry name" value="PP-binding"/>
    <property type="match status" value="3"/>
</dbReference>
<dbReference type="Gene3D" id="3.30.300.30">
    <property type="match status" value="3"/>
</dbReference>
<evidence type="ECO:0000256" key="1">
    <source>
        <dbReference type="ARBA" id="ARBA00001957"/>
    </source>
</evidence>
<dbReference type="InterPro" id="IPR010071">
    <property type="entry name" value="AA_adenyl_dom"/>
</dbReference>
<dbReference type="FunFam" id="3.40.50.980:FF:000001">
    <property type="entry name" value="Non-ribosomal peptide synthetase"/>
    <property type="match status" value="2"/>
</dbReference>
<name>A0A937G313_9BACT</name>
<feature type="domain" description="Carrier" evidence="4">
    <location>
        <begin position="2100"/>
        <end position="2177"/>
    </location>
</feature>
<dbReference type="RefSeq" id="WP_202858860.1">
    <property type="nucleotide sequence ID" value="NZ_JAEUGD010000066.1"/>
</dbReference>
<dbReference type="PROSITE" id="PS00012">
    <property type="entry name" value="PHOSPHOPANTETHEINE"/>
    <property type="match status" value="2"/>
</dbReference>
<keyword evidence="2" id="KW-0596">Phosphopantetheine</keyword>
<dbReference type="SUPFAM" id="SSF52777">
    <property type="entry name" value="CoA-dependent acyltransferases"/>
    <property type="match status" value="6"/>
</dbReference>
<keyword evidence="3" id="KW-0597">Phosphoprotein</keyword>
<dbReference type="GO" id="GO:0003824">
    <property type="term" value="F:catalytic activity"/>
    <property type="evidence" value="ECO:0007669"/>
    <property type="project" value="InterPro"/>
</dbReference>
<dbReference type="Pfam" id="PF00501">
    <property type="entry name" value="AMP-binding"/>
    <property type="match status" value="3"/>
</dbReference>
<dbReference type="EMBL" id="JAEUGD010000066">
    <property type="protein sequence ID" value="MBL6449331.1"/>
    <property type="molecule type" value="Genomic_DNA"/>
</dbReference>
<dbReference type="CDD" id="cd05930">
    <property type="entry name" value="A_NRPS"/>
    <property type="match status" value="3"/>
</dbReference>
<dbReference type="FunFam" id="3.40.50.12780:FF:000012">
    <property type="entry name" value="Non-ribosomal peptide synthetase"/>
    <property type="match status" value="2"/>
</dbReference>
<dbReference type="CDD" id="cd19531">
    <property type="entry name" value="LCL_NRPS-like"/>
    <property type="match status" value="3"/>
</dbReference>